<dbReference type="NCBIfam" id="NF006600">
    <property type="entry name" value="PRK09140.1"/>
    <property type="match status" value="1"/>
</dbReference>
<dbReference type="InterPro" id="IPR000887">
    <property type="entry name" value="Aldlse_KDPG_KHG"/>
</dbReference>
<organism evidence="6 7">
    <name type="scientific">Kushneria aurantia</name>
    <dbReference type="NCBI Taxonomy" id="504092"/>
    <lineage>
        <taxon>Bacteria</taxon>
        <taxon>Pseudomonadati</taxon>
        <taxon>Pseudomonadota</taxon>
        <taxon>Gammaproteobacteria</taxon>
        <taxon>Oceanospirillales</taxon>
        <taxon>Halomonadaceae</taxon>
        <taxon>Kushneria</taxon>
    </lineage>
</organism>
<comment type="pathway">
    <text evidence="1">Carbohydrate acid metabolism.</text>
</comment>
<keyword evidence="5" id="KW-0119">Carbohydrate metabolism</keyword>
<dbReference type="Gene3D" id="3.20.20.70">
    <property type="entry name" value="Aldolase class I"/>
    <property type="match status" value="1"/>
</dbReference>
<evidence type="ECO:0000313" key="6">
    <source>
        <dbReference type="EMBL" id="MFC0268930.1"/>
    </source>
</evidence>
<comment type="caution">
    <text evidence="6">The sequence shown here is derived from an EMBL/GenBank/DDBJ whole genome shotgun (WGS) entry which is preliminary data.</text>
</comment>
<evidence type="ECO:0000256" key="2">
    <source>
        <dbReference type="ARBA" id="ARBA00006906"/>
    </source>
</evidence>
<evidence type="ECO:0000313" key="7">
    <source>
        <dbReference type="Proteomes" id="UP001589814"/>
    </source>
</evidence>
<proteinExistence type="inferred from homology"/>
<dbReference type="InterPro" id="IPR013785">
    <property type="entry name" value="Aldolase_TIM"/>
</dbReference>
<dbReference type="EMBL" id="JBHLVX010000050">
    <property type="protein sequence ID" value="MFC0268930.1"/>
    <property type="molecule type" value="Genomic_DNA"/>
</dbReference>
<dbReference type="Proteomes" id="UP001589814">
    <property type="component" value="Unassembled WGS sequence"/>
</dbReference>
<accession>A0ABV6G5Y6</accession>
<name>A0ABV6G5Y6_9GAMM</name>
<comment type="similarity">
    <text evidence="2">Belongs to the KHG/KDPG aldolase family.</text>
</comment>
<dbReference type="SUPFAM" id="SSF51569">
    <property type="entry name" value="Aldolase"/>
    <property type="match status" value="1"/>
</dbReference>
<evidence type="ECO:0000256" key="4">
    <source>
        <dbReference type="ARBA" id="ARBA00023239"/>
    </source>
</evidence>
<evidence type="ECO:0000256" key="5">
    <source>
        <dbReference type="ARBA" id="ARBA00023277"/>
    </source>
</evidence>
<dbReference type="GO" id="GO:0008674">
    <property type="term" value="F:2-dehydro-3-deoxy-6-phosphogalactonate aldolase activity"/>
    <property type="evidence" value="ECO:0007669"/>
    <property type="project" value="UniProtKB-EC"/>
</dbReference>
<dbReference type="RefSeq" id="WP_019951373.1">
    <property type="nucleotide sequence ID" value="NZ_JBHLVX010000050.1"/>
</dbReference>
<evidence type="ECO:0000256" key="3">
    <source>
        <dbReference type="ARBA" id="ARBA00011233"/>
    </source>
</evidence>
<protein>
    <submittedName>
        <fullName evidence="6">2-dehydro-3-deoxy-6-phosphogalactonate aldolase</fullName>
        <ecNumber evidence="6">4.1.2.21</ecNumber>
    </submittedName>
</protein>
<keyword evidence="4 6" id="KW-0456">Lyase</keyword>
<keyword evidence="7" id="KW-1185">Reference proteome</keyword>
<dbReference type="PANTHER" id="PTHR30246:SF1">
    <property type="entry name" value="2-DEHYDRO-3-DEOXY-6-PHOSPHOGALACTONATE ALDOLASE-RELATED"/>
    <property type="match status" value="1"/>
</dbReference>
<dbReference type="EC" id="4.1.2.21" evidence="6"/>
<sequence>MNDTQRSALDAAMTQRPLVAILRGVEPNEVDAVFDALVEVGFRMIEIPLNSPDPWRSLERITARCPDNVVIGAGTVLDPAACRRLAALNASLVVTPNTDPAVIGEAVAQSLAPFIGCMTPTEALTAVRAGAHALKLYPAARLGIDYFRDTRAILPASMPVLAVGGIELSNMEEWRAAGIDGFGFGGSLYKPRRAPADIAHRGRDLIAEWQRSGGGPHAPGAGVTAT</sequence>
<reference evidence="6 7" key="1">
    <citation type="submission" date="2024-09" db="EMBL/GenBank/DDBJ databases">
        <authorList>
            <person name="Sun Q."/>
            <person name="Mori K."/>
        </authorList>
    </citation>
    <scope>NUCLEOTIDE SEQUENCE [LARGE SCALE GENOMIC DNA]</scope>
    <source>
        <strain evidence="6 7">CCM 7415</strain>
    </source>
</reference>
<evidence type="ECO:0000256" key="1">
    <source>
        <dbReference type="ARBA" id="ARBA00004761"/>
    </source>
</evidence>
<comment type="subunit">
    <text evidence="3">Homotrimer.</text>
</comment>
<gene>
    <name evidence="6" type="ORF">ACFFHW_13205</name>
</gene>
<dbReference type="PANTHER" id="PTHR30246">
    <property type="entry name" value="2-KETO-3-DEOXY-6-PHOSPHOGLUCONATE ALDOLASE"/>
    <property type="match status" value="1"/>
</dbReference>
<dbReference type="CDD" id="cd00452">
    <property type="entry name" value="KDPG_aldolase"/>
    <property type="match status" value="1"/>
</dbReference>
<dbReference type="Pfam" id="PF01081">
    <property type="entry name" value="Aldolase"/>
    <property type="match status" value="1"/>
</dbReference>